<reference evidence="3" key="2">
    <citation type="submission" date="2009-11" db="EMBL/GenBank/DDBJ databases">
        <title>The Genome Sequence of Allomyces macrogynus strain ATCC 38327.</title>
        <authorList>
            <consortium name="The Broad Institute Genome Sequencing Platform"/>
            <person name="Russ C."/>
            <person name="Cuomo C."/>
            <person name="Shea T."/>
            <person name="Young S.K."/>
            <person name="Zeng Q."/>
            <person name="Koehrsen M."/>
            <person name="Haas B."/>
            <person name="Borodovsky M."/>
            <person name="Guigo R."/>
            <person name="Alvarado L."/>
            <person name="Berlin A."/>
            <person name="Borenstein D."/>
            <person name="Chen Z."/>
            <person name="Engels R."/>
            <person name="Freedman E."/>
            <person name="Gellesch M."/>
            <person name="Goldberg J."/>
            <person name="Griggs A."/>
            <person name="Gujja S."/>
            <person name="Heiman D."/>
            <person name="Hepburn T."/>
            <person name="Howarth C."/>
            <person name="Jen D."/>
            <person name="Larson L."/>
            <person name="Lewis B."/>
            <person name="Mehta T."/>
            <person name="Park D."/>
            <person name="Pearson M."/>
            <person name="Roberts A."/>
            <person name="Saif S."/>
            <person name="Shenoy N."/>
            <person name="Sisk P."/>
            <person name="Stolte C."/>
            <person name="Sykes S."/>
            <person name="Walk T."/>
            <person name="White J."/>
            <person name="Yandava C."/>
            <person name="Burger G."/>
            <person name="Gray M.W."/>
            <person name="Holland P.W.H."/>
            <person name="King N."/>
            <person name="Lang F.B.F."/>
            <person name="Roger A.J."/>
            <person name="Ruiz-Trillo I."/>
            <person name="Lander E."/>
            <person name="Nusbaum C."/>
        </authorList>
    </citation>
    <scope>NUCLEOTIDE SEQUENCE [LARGE SCALE GENOMIC DNA]</scope>
    <source>
        <strain evidence="3">ATCC 38327</strain>
    </source>
</reference>
<sequence length="237" mass="24128">MVMANTSFKNTFCGWSGMIAQLSGSASLEATDAVLDGYKCLEACVHAYGAGGNATLTRTNVTNYVLAEGELGVVPQNAGSLQLTNVLATGHVANCHSGSAPGRLPTFNNSTFTGNMGGVVGSAAVTGRRRVAARIVNQLRDHHGQLTGNSGSLAARSCSDGFLTTAHGPLTSRRMSGPCISLDTDAPMGSAYPVCVSLVCPQGCTHGTCTAAGQCTCDPGHEGVACQFPADLSDAIE</sequence>
<gene>
    <name evidence="2" type="ORF">AMAG_15505</name>
</gene>
<reference evidence="2 3" key="1">
    <citation type="submission" date="2009-11" db="EMBL/GenBank/DDBJ databases">
        <title>Annotation of Allomyces macrogynus ATCC 38327.</title>
        <authorList>
            <consortium name="The Broad Institute Genome Sequencing Platform"/>
            <person name="Russ C."/>
            <person name="Cuomo C."/>
            <person name="Burger G."/>
            <person name="Gray M.W."/>
            <person name="Holland P.W.H."/>
            <person name="King N."/>
            <person name="Lang F.B.F."/>
            <person name="Roger A.J."/>
            <person name="Ruiz-Trillo I."/>
            <person name="Young S.K."/>
            <person name="Zeng Q."/>
            <person name="Gargeya S."/>
            <person name="Fitzgerald M."/>
            <person name="Haas B."/>
            <person name="Abouelleil A."/>
            <person name="Alvarado L."/>
            <person name="Arachchi H.M."/>
            <person name="Berlin A."/>
            <person name="Chapman S.B."/>
            <person name="Gearin G."/>
            <person name="Goldberg J."/>
            <person name="Griggs A."/>
            <person name="Gujja S."/>
            <person name="Hansen M."/>
            <person name="Heiman D."/>
            <person name="Howarth C."/>
            <person name="Larimer J."/>
            <person name="Lui A."/>
            <person name="MacDonald P.J.P."/>
            <person name="McCowen C."/>
            <person name="Montmayeur A."/>
            <person name="Murphy C."/>
            <person name="Neiman D."/>
            <person name="Pearson M."/>
            <person name="Priest M."/>
            <person name="Roberts A."/>
            <person name="Saif S."/>
            <person name="Shea T."/>
            <person name="Sisk P."/>
            <person name="Stolte C."/>
            <person name="Sykes S."/>
            <person name="Wortman J."/>
            <person name="Nusbaum C."/>
            <person name="Birren B."/>
        </authorList>
    </citation>
    <scope>NUCLEOTIDE SEQUENCE [LARGE SCALE GENOMIC DNA]</scope>
    <source>
        <strain evidence="2 3">ATCC 38327</strain>
    </source>
</reference>
<dbReference type="OrthoDB" id="9972657at2759"/>
<organism evidence="2 3">
    <name type="scientific">Allomyces macrogynus (strain ATCC 38327)</name>
    <name type="common">Allomyces javanicus var. macrogynus</name>
    <dbReference type="NCBI Taxonomy" id="578462"/>
    <lineage>
        <taxon>Eukaryota</taxon>
        <taxon>Fungi</taxon>
        <taxon>Fungi incertae sedis</taxon>
        <taxon>Blastocladiomycota</taxon>
        <taxon>Blastocladiomycetes</taxon>
        <taxon>Blastocladiales</taxon>
        <taxon>Blastocladiaceae</taxon>
        <taxon>Allomyces</taxon>
    </lineage>
</organism>
<dbReference type="VEuPathDB" id="FungiDB:AMAG_15505"/>
<accession>A0A0L0T8X4</accession>
<feature type="domain" description="EGF-like" evidence="1">
    <location>
        <begin position="215"/>
        <end position="226"/>
    </location>
</feature>
<dbReference type="PROSITE" id="PS00022">
    <property type="entry name" value="EGF_1"/>
    <property type="match status" value="1"/>
</dbReference>
<dbReference type="EMBL" id="GG745371">
    <property type="protein sequence ID" value="KNE71263.1"/>
    <property type="molecule type" value="Genomic_DNA"/>
</dbReference>
<evidence type="ECO:0000313" key="3">
    <source>
        <dbReference type="Proteomes" id="UP000054350"/>
    </source>
</evidence>
<keyword evidence="3" id="KW-1185">Reference proteome</keyword>
<protein>
    <recommendedName>
        <fullName evidence="1">EGF-like domain-containing protein</fullName>
    </recommendedName>
</protein>
<evidence type="ECO:0000259" key="1">
    <source>
        <dbReference type="PROSITE" id="PS00022"/>
    </source>
</evidence>
<name>A0A0L0T8X4_ALLM3</name>
<proteinExistence type="predicted"/>
<dbReference type="Gene3D" id="2.10.25.10">
    <property type="entry name" value="Laminin"/>
    <property type="match status" value="1"/>
</dbReference>
<dbReference type="AlphaFoldDB" id="A0A0L0T8X4"/>
<dbReference type="Proteomes" id="UP000054350">
    <property type="component" value="Unassembled WGS sequence"/>
</dbReference>
<evidence type="ECO:0000313" key="2">
    <source>
        <dbReference type="EMBL" id="KNE71263.1"/>
    </source>
</evidence>
<dbReference type="InterPro" id="IPR000742">
    <property type="entry name" value="EGF"/>
</dbReference>